<proteinExistence type="predicted"/>
<name>A0A1L8WQJ7_9ENTE</name>
<evidence type="ECO:0000313" key="2">
    <source>
        <dbReference type="Proteomes" id="UP000182152"/>
    </source>
</evidence>
<sequence>MPWFKNKSIFIFFEMALNTHISMDLCYKSWNSKKMKRKMKMKMK</sequence>
<dbReference type="Proteomes" id="UP000182152">
    <property type="component" value="Unassembled WGS sequence"/>
</dbReference>
<evidence type="ECO:0000313" key="1">
    <source>
        <dbReference type="EMBL" id="OJG83286.1"/>
    </source>
</evidence>
<comment type="caution">
    <text evidence="1">The sequence shown here is derived from an EMBL/GenBank/DDBJ whole genome shotgun (WGS) entry which is preliminary data.</text>
</comment>
<dbReference type="EMBL" id="JXLB01000004">
    <property type="protein sequence ID" value="OJG83286.1"/>
    <property type="molecule type" value="Genomic_DNA"/>
</dbReference>
<organism evidence="1 2">
    <name type="scientific">Enterococcus ratti</name>
    <dbReference type="NCBI Taxonomy" id="150033"/>
    <lineage>
        <taxon>Bacteria</taxon>
        <taxon>Bacillati</taxon>
        <taxon>Bacillota</taxon>
        <taxon>Bacilli</taxon>
        <taxon>Lactobacillales</taxon>
        <taxon>Enterococcaceae</taxon>
        <taxon>Enterococcus</taxon>
    </lineage>
</organism>
<accession>A0A1L8WQJ7</accession>
<dbReference type="AlphaFoldDB" id="A0A1L8WQJ7"/>
<dbReference type="STRING" id="150033.RV14_GL001644"/>
<reference evidence="1 2" key="1">
    <citation type="submission" date="2014-12" db="EMBL/GenBank/DDBJ databases">
        <title>Draft genome sequences of 29 type strains of Enterococci.</title>
        <authorList>
            <person name="Zhong Z."/>
            <person name="Sun Z."/>
            <person name="Liu W."/>
            <person name="Zhang W."/>
            <person name="Zhang H."/>
        </authorList>
    </citation>
    <scope>NUCLEOTIDE SEQUENCE [LARGE SCALE GENOMIC DNA]</scope>
    <source>
        <strain evidence="1 2">DSM 15687</strain>
    </source>
</reference>
<keyword evidence="2" id="KW-1185">Reference proteome</keyword>
<gene>
    <name evidence="1" type="ORF">RV14_GL001644</name>
</gene>
<protein>
    <submittedName>
        <fullName evidence="1">Uncharacterized protein</fullName>
    </submittedName>
</protein>